<evidence type="ECO:0000313" key="8">
    <source>
        <dbReference type="Proteomes" id="UP000187203"/>
    </source>
</evidence>
<dbReference type="PRINTS" id="PR00404">
    <property type="entry name" value="MADSDOMAIN"/>
</dbReference>
<dbReference type="Proteomes" id="UP000187203">
    <property type="component" value="Unassembled WGS sequence"/>
</dbReference>
<evidence type="ECO:0000259" key="6">
    <source>
        <dbReference type="PROSITE" id="PS50066"/>
    </source>
</evidence>
<reference evidence="8" key="1">
    <citation type="submission" date="2013-09" db="EMBL/GenBank/DDBJ databases">
        <title>Corchorus olitorius genome sequencing.</title>
        <authorList>
            <person name="Alam M."/>
            <person name="Haque M.S."/>
            <person name="Islam M.S."/>
            <person name="Emdad E.M."/>
            <person name="Islam M.M."/>
            <person name="Ahmed B."/>
            <person name="Halim A."/>
            <person name="Hossen Q.M.M."/>
            <person name="Hossain M.Z."/>
            <person name="Ahmed R."/>
            <person name="Khan M.M."/>
            <person name="Islam R."/>
            <person name="Rashid M.M."/>
            <person name="Khan S.A."/>
            <person name="Rahman M.S."/>
            <person name="Alam M."/>
            <person name="Yahiya A.S."/>
            <person name="Khan M.S."/>
            <person name="Azam M.S."/>
            <person name="Haque T."/>
            <person name="Lashkar M.Z.H."/>
            <person name="Akhand A.I."/>
            <person name="Morshed G."/>
            <person name="Roy S."/>
            <person name="Uddin K.S."/>
            <person name="Rabeya T."/>
            <person name="Hossain A.S."/>
            <person name="Chowdhury A."/>
            <person name="Snigdha A.R."/>
            <person name="Mortoza M.S."/>
            <person name="Matin S.A."/>
            <person name="Hoque S.M.E."/>
            <person name="Islam M.K."/>
            <person name="Roy D.K."/>
            <person name="Haider R."/>
            <person name="Moosa M.M."/>
            <person name="Elias S.M."/>
            <person name="Hasan A.M."/>
            <person name="Jahan S."/>
            <person name="Shafiuddin M."/>
            <person name="Mahmood N."/>
            <person name="Shommy N.S."/>
        </authorList>
    </citation>
    <scope>NUCLEOTIDE SEQUENCE [LARGE SCALE GENOMIC DNA]</scope>
    <source>
        <strain evidence="8">cv. O-4</strain>
    </source>
</reference>
<dbReference type="GO" id="GO:0005634">
    <property type="term" value="C:nucleus"/>
    <property type="evidence" value="ECO:0007669"/>
    <property type="project" value="UniProtKB-SubCell"/>
</dbReference>
<accession>A0A1R3IM49</accession>
<dbReference type="CDD" id="cd00266">
    <property type="entry name" value="MADS_SRF_like"/>
    <property type="match status" value="1"/>
</dbReference>
<dbReference type="PROSITE" id="PS50066">
    <property type="entry name" value="MADS_BOX_2"/>
    <property type="match status" value="1"/>
</dbReference>
<dbReference type="AlphaFoldDB" id="A0A1R3IM49"/>
<evidence type="ECO:0000256" key="2">
    <source>
        <dbReference type="ARBA" id="ARBA00023015"/>
    </source>
</evidence>
<dbReference type="SUPFAM" id="SSF55455">
    <property type="entry name" value="SRF-like"/>
    <property type="match status" value="1"/>
</dbReference>
<dbReference type="GO" id="GO:0046983">
    <property type="term" value="F:protein dimerization activity"/>
    <property type="evidence" value="ECO:0007669"/>
    <property type="project" value="InterPro"/>
</dbReference>
<evidence type="ECO:0000313" key="7">
    <source>
        <dbReference type="EMBL" id="OMO83633.1"/>
    </source>
</evidence>
<dbReference type="Pfam" id="PF00319">
    <property type="entry name" value="SRF-TF"/>
    <property type="match status" value="1"/>
</dbReference>
<dbReference type="STRING" id="93759.A0A1R3IM49"/>
<dbReference type="InterPro" id="IPR036879">
    <property type="entry name" value="TF_MADSbox_sf"/>
</dbReference>
<dbReference type="InterPro" id="IPR033897">
    <property type="entry name" value="SRF-like_MADS-box"/>
</dbReference>
<dbReference type="GO" id="GO:0000987">
    <property type="term" value="F:cis-regulatory region sequence-specific DNA binding"/>
    <property type="evidence" value="ECO:0007669"/>
    <property type="project" value="InterPro"/>
</dbReference>
<keyword evidence="2" id="KW-0805">Transcription regulation</keyword>
<dbReference type="OrthoDB" id="601557at2759"/>
<dbReference type="EMBL" id="AWUE01017961">
    <property type="protein sequence ID" value="OMO83633.1"/>
    <property type="molecule type" value="Genomic_DNA"/>
</dbReference>
<dbReference type="SMART" id="SM00432">
    <property type="entry name" value="MADS"/>
    <property type="match status" value="1"/>
</dbReference>
<sequence>MGRGKLNMKLIAKEKVRLATYQKRKKGLIKKAHEFSILCGVDTCVILYGPKTKDGPPKLEIWPSDQAKVMNVINKYKSKPLDARERKSFNVFDFLDARQKKIDDEIWKLRKENLEAKFSPWDERINNLAIDQIWALLSGFDSKLEAAKKKIKMMKENCHHHHCLIDESNQPRLNVADQQLRPCIFPKNFDLEVTSRQQQQQPMLGLKPFDMNVPSYYPFGPDEALPMQPFNSNPIDHSTKRLTPNGFDYTQLDGESSSSITHNSSLSPQTGYDPMLDKVMFNNPWGLPICFYPQFMQPMPPFGHNAMPSFPSHQYGEFFRDIDDDQYESRNKEHKF</sequence>
<protein>
    <submittedName>
        <fullName evidence="7">Transcription factor, MADS-box</fullName>
    </submittedName>
</protein>
<keyword evidence="4" id="KW-0804">Transcription</keyword>
<dbReference type="Gene3D" id="3.40.1810.10">
    <property type="entry name" value="Transcription factor, MADS-box"/>
    <property type="match status" value="1"/>
</dbReference>
<keyword evidence="3" id="KW-0238">DNA-binding</keyword>
<keyword evidence="5" id="KW-0539">Nucleus</keyword>
<keyword evidence="8" id="KW-1185">Reference proteome</keyword>
<organism evidence="7 8">
    <name type="scientific">Corchorus olitorius</name>
    <dbReference type="NCBI Taxonomy" id="93759"/>
    <lineage>
        <taxon>Eukaryota</taxon>
        <taxon>Viridiplantae</taxon>
        <taxon>Streptophyta</taxon>
        <taxon>Embryophyta</taxon>
        <taxon>Tracheophyta</taxon>
        <taxon>Spermatophyta</taxon>
        <taxon>Magnoliopsida</taxon>
        <taxon>eudicotyledons</taxon>
        <taxon>Gunneridae</taxon>
        <taxon>Pentapetalae</taxon>
        <taxon>rosids</taxon>
        <taxon>malvids</taxon>
        <taxon>Malvales</taxon>
        <taxon>Malvaceae</taxon>
        <taxon>Grewioideae</taxon>
        <taxon>Apeibeae</taxon>
        <taxon>Corchorus</taxon>
    </lineage>
</organism>
<comment type="subcellular location">
    <subcellularLocation>
        <location evidence="1">Nucleus</location>
    </subcellularLocation>
</comment>
<dbReference type="GO" id="GO:0000981">
    <property type="term" value="F:DNA-binding transcription factor activity, RNA polymerase II-specific"/>
    <property type="evidence" value="ECO:0007669"/>
    <property type="project" value="InterPro"/>
</dbReference>
<feature type="domain" description="MADS-box" evidence="6">
    <location>
        <begin position="1"/>
        <end position="53"/>
    </location>
</feature>
<dbReference type="InterPro" id="IPR050142">
    <property type="entry name" value="MADS-box/MEF2_TF"/>
</dbReference>
<dbReference type="PANTHER" id="PTHR48019">
    <property type="entry name" value="SERUM RESPONSE FACTOR HOMOLOG"/>
    <property type="match status" value="1"/>
</dbReference>
<comment type="caution">
    <text evidence="7">The sequence shown here is derived from an EMBL/GenBank/DDBJ whole genome shotgun (WGS) entry which is preliminary data.</text>
</comment>
<evidence type="ECO:0000256" key="5">
    <source>
        <dbReference type="ARBA" id="ARBA00023242"/>
    </source>
</evidence>
<dbReference type="GO" id="GO:0045944">
    <property type="term" value="P:positive regulation of transcription by RNA polymerase II"/>
    <property type="evidence" value="ECO:0007669"/>
    <property type="project" value="InterPro"/>
</dbReference>
<dbReference type="InterPro" id="IPR002100">
    <property type="entry name" value="TF_MADSbox"/>
</dbReference>
<evidence type="ECO:0000256" key="4">
    <source>
        <dbReference type="ARBA" id="ARBA00023163"/>
    </source>
</evidence>
<evidence type="ECO:0000256" key="1">
    <source>
        <dbReference type="ARBA" id="ARBA00004123"/>
    </source>
</evidence>
<gene>
    <name evidence="7" type="ORF">COLO4_22397</name>
</gene>
<evidence type="ECO:0000256" key="3">
    <source>
        <dbReference type="ARBA" id="ARBA00023125"/>
    </source>
</evidence>
<proteinExistence type="predicted"/>
<name>A0A1R3IM49_9ROSI</name>